<dbReference type="PROSITE" id="PS51186">
    <property type="entry name" value="GNAT"/>
    <property type="match status" value="1"/>
</dbReference>
<dbReference type="PANTHER" id="PTHR43441">
    <property type="entry name" value="RIBOSOMAL-PROTEIN-SERINE ACETYLTRANSFERASE"/>
    <property type="match status" value="1"/>
</dbReference>
<dbReference type="GO" id="GO:0005737">
    <property type="term" value="C:cytoplasm"/>
    <property type="evidence" value="ECO:0007669"/>
    <property type="project" value="TreeGrafter"/>
</dbReference>
<dbReference type="EMBL" id="JACHEM010000008">
    <property type="protein sequence ID" value="MBB6436833.1"/>
    <property type="molecule type" value="Genomic_DNA"/>
</dbReference>
<keyword evidence="3" id="KW-0808">Transferase</keyword>
<dbReference type="Pfam" id="PF13302">
    <property type="entry name" value="Acetyltransf_3"/>
    <property type="match status" value="1"/>
</dbReference>
<organism evidence="3 4">
    <name type="scientific">Streptomyces candidus</name>
    <dbReference type="NCBI Taxonomy" id="67283"/>
    <lineage>
        <taxon>Bacteria</taxon>
        <taxon>Bacillati</taxon>
        <taxon>Actinomycetota</taxon>
        <taxon>Actinomycetes</taxon>
        <taxon>Kitasatosporales</taxon>
        <taxon>Streptomycetaceae</taxon>
        <taxon>Streptomyces</taxon>
    </lineage>
</organism>
<evidence type="ECO:0000313" key="3">
    <source>
        <dbReference type="EMBL" id="MBB6436833.1"/>
    </source>
</evidence>
<dbReference type="Gene3D" id="3.40.630.30">
    <property type="match status" value="1"/>
</dbReference>
<reference evidence="3 4" key="1">
    <citation type="submission" date="2020-08" db="EMBL/GenBank/DDBJ databases">
        <title>Genomic Encyclopedia of Type Strains, Phase IV (KMG-IV): sequencing the most valuable type-strain genomes for metagenomic binning, comparative biology and taxonomic classification.</title>
        <authorList>
            <person name="Goeker M."/>
        </authorList>
    </citation>
    <scope>NUCLEOTIDE SEQUENCE [LARGE SCALE GENOMIC DNA]</scope>
    <source>
        <strain evidence="3 4">DSM 40141</strain>
    </source>
</reference>
<dbReference type="InterPro" id="IPR016181">
    <property type="entry name" value="Acyl_CoA_acyltransferase"/>
</dbReference>
<name>A0A7X0HG56_9ACTN</name>
<protein>
    <submittedName>
        <fullName evidence="3">RimJ/RimL family protein N-acetyltransferase</fullName>
    </submittedName>
</protein>
<dbReference type="RefSeq" id="WP_185031666.1">
    <property type="nucleotide sequence ID" value="NZ_BNBN01000001.1"/>
</dbReference>
<gene>
    <name evidence="3" type="ORF">HNQ79_003308</name>
</gene>
<accession>A0A7X0HG56</accession>
<feature type="domain" description="N-acetyltransferase" evidence="2">
    <location>
        <begin position="11"/>
        <end position="175"/>
    </location>
</feature>
<feature type="region of interest" description="Disordered" evidence="1">
    <location>
        <begin position="190"/>
        <end position="211"/>
    </location>
</feature>
<evidence type="ECO:0000259" key="2">
    <source>
        <dbReference type="PROSITE" id="PS51186"/>
    </source>
</evidence>
<evidence type="ECO:0000256" key="1">
    <source>
        <dbReference type="SAM" id="MobiDB-lite"/>
    </source>
</evidence>
<dbReference type="GO" id="GO:1990189">
    <property type="term" value="F:protein N-terminal-serine acetyltransferase activity"/>
    <property type="evidence" value="ECO:0007669"/>
    <property type="project" value="TreeGrafter"/>
</dbReference>
<sequence length="211" mass="23028">MEPFTLHTERLALRPFAAPDTDEVFHTVQDPDILRWTTLPSPYAHEDAVHFVEQISGEGLRTGTGFHFAVRPRDGGPLLGAVGVGLHLLPGTWELGYWTARPHRGRGYVTEAAGEVIRWVLTTHAVDRLIWRAEVGNEPSRAVARKLGFTMEGVQRAGLVNHGTARDTWTGSLLPSDLGLPALHPYLPAQADRDASPVPGRMSVPPSSLPS</sequence>
<keyword evidence="4" id="KW-1185">Reference proteome</keyword>
<proteinExistence type="predicted"/>
<dbReference type="Proteomes" id="UP000540423">
    <property type="component" value="Unassembled WGS sequence"/>
</dbReference>
<dbReference type="InterPro" id="IPR051908">
    <property type="entry name" value="Ribosomal_N-acetyltransferase"/>
</dbReference>
<dbReference type="InterPro" id="IPR000182">
    <property type="entry name" value="GNAT_dom"/>
</dbReference>
<dbReference type="SUPFAM" id="SSF55729">
    <property type="entry name" value="Acyl-CoA N-acyltransferases (Nat)"/>
    <property type="match status" value="1"/>
</dbReference>
<evidence type="ECO:0000313" key="4">
    <source>
        <dbReference type="Proteomes" id="UP000540423"/>
    </source>
</evidence>
<dbReference type="AlphaFoldDB" id="A0A7X0HG56"/>
<dbReference type="GO" id="GO:0008999">
    <property type="term" value="F:protein-N-terminal-alanine acetyltransferase activity"/>
    <property type="evidence" value="ECO:0007669"/>
    <property type="project" value="TreeGrafter"/>
</dbReference>
<comment type="caution">
    <text evidence="3">The sequence shown here is derived from an EMBL/GenBank/DDBJ whole genome shotgun (WGS) entry which is preliminary data.</text>
</comment>
<dbReference type="PANTHER" id="PTHR43441:SF10">
    <property type="entry name" value="ACETYLTRANSFERASE"/>
    <property type="match status" value="1"/>
</dbReference>